<dbReference type="GO" id="GO:0000105">
    <property type="term" value="P:L-histidine biosynthetic process"/>
    <property type="evidence" value="ECO:0007669"/>
    <property type="project" value="UniProtKB-UniRule"/>
</dbReference>
<sequence length="263" mass="31214">MIDGHMHLEYGDLSKEYVLQFVESAVKNGMDEIQILDHTHRFKEFRPVYEGVRKASPYQEEWLNNKEMKFHSTLDEYCALIKEIKAMDLPIKVSFGLEVCYVPEYEETIREILKPYHFDFLVGAIHSIDGKLYDMKWSEEILWNKYPINDIYKRYYECVFSLVKSDLFTQLAHPDTIKMFGHYPTYDLQPTYDELAELLNEHHMKAENNVGCYYRYHTPDIGLSDQLLQTFKKHHVQMITASDAHHPEDVGRNIADVWEKTMK</sequence>
<evidence type="ECO:0000256" key="2">
    <source>
        <dbReference type="RuleBase" id="RU366003"/>
    </source>
</evidence>
<evidence type="ECO:0000313" key="7">
    <source>
        <dbReference type="Proteomes" id="UP001197492"/>
    </source>
</evidence>
<gene>
    <name evidence="4" type="ORF">KSV97_02020</name>
    <name evidence="5" type="ORF">KSW06_02035</name>
</gene>
<evidence type="ECO:0000313" key="4">
    <source>
        <dbReference type="EMBL" id="MBV3382018.1"/>
    </source>
</evidence>
<comment type="catalytic activity">
    <reaction evidence="2">
        <text>L-histidinol phosphate + H2O = L-histidinol + phosphate</text>
        <dbReference type="Rhea" id="RHEA:14465"/>
        <dbReference type="ChEBI" id="CHEBI:15377"/>
        <dbReference type="ChEBI" id="CHEBI:43474"/>
        <dbReference type="ChEBI" id="CHEBI:57699"/>
        <dbReference type="ChEBI" id="CHEBI:57980"/>
        <dbReference type="EC" id="3.1.3.15"/>
    </reaction>
</comment>
<evidence type="ECO:0000256" key="1">
    <source>
        <dbReference type="ARBA" id="ARBA00022801"/>
    </source>
</evidence>
<protein>
    <recommendedName>
        <fullName evidence="2">Histidinol-phosphatase</fullName>
        <shortName evidence="2">HolPase</shortName>
        <ecNumber evidence="2">3.1.3.15</ecNumber>
    </recommendedName>
</protein>
<accession>A0AAW4MYR2</accession>
<evidence type="ECO:0000313" key="6">
    <source>
        <dbReference type="Proteomes" id="UP001196408"/>
    </source>
</evidence>
<dbReference type="PANTHER" id="PTHR21039">
    <property type="entry name" value="HISTIDINOL PHOSPHATASE-RELATED"/>
    <property type="match status" value="1"/>
</dbReference>
<dbReference type="PANTHER" id="PTHR21039:SF0">
    <property type="entry name" value="HISTIDINOL-PHOSPHATASE"/>
    <property type="match status" value="1"/>
</dbReference>
<dbReference type="InterPro" id="IPR010140">
    <property type="entry name" value="Histidinol_P_phosphatase_HisJ"/>
</dbReference>
<keyword evidence="7" id="KW-1185">Reference proteome</keyword>
<proteinExistence type="inferred from homology"/>
<dbReference type="Proteomes" id="UP001197492">
    <property type="component" value="Unassembled WGS sequence"/>
</dbReference>
<dbReference type="Proteomes" id="UP001196408">
    <property type="component" value="Unassembled WGS sequence"/>
</dbReference>
<dbReference type="EC" id="3.1.3.15" evidence="2"/>
<evidence type="ECO:0000313" key="5">
    <source>
        <dbReference type="EMBL" id="MBV3392044.1"/>
    </source>
</evidence>
<evidence type="ECO:0000259" key="3">
    <source>
        <dbReference type="Pfam" id="PF02811"/>
    </source>
</evidence>
<dbReference type="GO" id="GO:0005737">
    <property type="term" value="C:cytoplasm"/>
    <property type="evidence" value="ECO:0007669"/>
    <property type="project" value="TreeGrafter"/>
</dbReference>
<keyword evidence="1 2" id="KW-0378">Hydrolase</keyword>
<dbReference type="EMBL" id="JAHOEL010000007">
    <property type="protein sequence ID" value="MBV3392044.1"/>
    <property type="molecule type" value="Genomic_DNA"/>
</dbReference>
<feature type="domain" description="PHP" evidence="3">
    <location>
        <begin position="3"/>
        <end position="204"/>
    </location>
</feature>
<dbReference type="EMBL" id="JAHOEF010000007">
    <property type="protein sequence ID" value="MBV3382018.1"/>
    <property type="molecule type" value="Genomic_DNA"/>
</dbReference>
<organism evidence="4 6">
    <name type="scientific">Catenibacterium mitsuokai</name>
    <dbReference type="NCBI Taxonomy" id="100886"/>
    <lineage>
        <taxon>Bacteria</taxon>
        <taxon>Bacillati</taxon>
        <taxon>Bacillota</taxon>
        <taxon>Erysipelotrichia</taxon>
        <taxon>Erysipelotrichales</taxon>
        <taxon>Coprobacillaceae</taxon>
        <taxon>Catenibacterium</taxon>
    </lineage>
</organism>
<dbReference type="InterPro" id="IPR004013">
    <property type="entry name" value="PHP_dom"/>
</dbReference>
<keyword evidence="2" id="KW-0028">Amino-acid biosynthesis</keyword>
<name>A0AAW4MYR2_9FIRM</name>
<reference evidence="4 7" key="1">
    <citation type="submission" date="2021-06" db="EMBL/GenBank/DDBJ databases">
        <title>Collection of gut derived symbiotic bacterial strains cultured from healthy donors.</title>
        <authorList>
            <person name="Lin H."/>
            <person name="Littmann E."/>
            <person name="Pamer E.G."/>
        </authorList>
    </citation>
    <scope>NUCLEOTIDE SEQUENCE</scope>
    <source>
        <strain evidence="5 7">MSK.21.70</strain>
        <strain evidence="4">MSK.21.82</strain>
    </source>
</reference>
<comment type="caution">
    <text evidence="4">The sequence shown here is derived from an EMBL/GenBank/DDBJ whole genome shotgun (WGS) entry which is preliminary data.</text>
</comment>
<comment type="similarity">
    <text evidence="2">Belongs to the PHP hydrolase family. HisK subfamily.</text>
</comment>
<dbReference type="AlphaFoldDB" id="A0AAW4MYR2"/>
<dbReference type="NCBIfam" id="TIGR01856">
    <property type="entry name" value="hisJ_fam"/>
    <property type="match status" value="1"/>
</dbReference>
<dbReference type="Pfam" id="PF02811">
    <property type="entry name" value="PHP"/>
    <property type="match status" value="1"/>
</dbReference>
<keyword evidence="2" id="KW-0368">Histidine biosynthesis</keyword>
<dbReference type="GeneID" id="301322823"/>
<comment type="pathway">
    <text evidence="2">Amino-acid biosynthesis; L-histidine biosynthesis; L-histidine from 5-phospho-alpha-D-ribose 1-diphosphate: step 8/9.</text>
</comment>
<dbReference type="GO" id="GO:0004401">
    <property type="term" value="F:histidinol-phosphatase activity"/>
    <property type="evidence" value="ECO:0007669"/>
    <property type="project" value="UniProtKB-UniRule"/>
</dbReference>
<dbReference type="RefSeq" id="WP_217747078.1">
    <property type="nucleotide sequence ID" value="NZ_JAHOEB010000007.1"/>
</dbReference>